<keyword evidence="4" id="KW-0511">Multifunctional enzyme</keyword>
<proteinExistence type="evidence at transcript level"/>
<evidence type="ECO:0000259" key="5">
    <source>
        <dbReference type="Pfam" id="PF13847"/>
    </source>
</evidence>
<keyword evidence="2" id="KW-0489">Methyltransferase</keyword>
<sequence length="669" mass="75284">MNLLPKTSSEFASEKYWNEFFRKRGKAAFEWYGEYWQLAGTICSYLKKTDKLLIIGCGNSSLSADLYDSGYTNNVSIDISDVVIRQMKHKYAKTRPQIQFQQMDAAEMQYTDEEFSVVLDKGTVDALTPNSDETTIAKLSAVLAEVSRVLRVGGRFVCISLLQTHVLEALLKWFCADPSWTWVIRVHRCVDAEKVNEGTSRLVLPVFVVVFTKLKRLPGLETVTELALDPDLKPKRVPASTVCSEVSSMQQYAFLRHHMARRRLESSDEVKLELCSAGSDVPRYRLFICDRSPASSAPIKFAIFIAPQGREAEWLFGCPEGRRQLAASCQAERLVVVHLCRDQTYSGMEEVKNEVSQNIMELAPPSHVLGMQVPFLSAGKDVGHREVRHRGKSALSGEYVIEDVTMEDGGGVRRLIFLDKPHVIQTEAKLKQVKCKGKKKAKVWQVVAENLLCEYYKYMVAGIAFIMPKGTEGPASALMVGLGGGTLPLFLVTKFPELRLSVVELDPEVVDIARRWYLPENCPMDICVEDGLNTFERLFKEGKTYDLVFVDVDSKDLSEGLTCPPMEFLTEHKLREVAAVTEYTGAVVMNFVCRNETLKKEVYQRLNSIFDTVLVQKIPDNVNEVVYLTNNKTDGMERRFISNVQKLTKILKGVDNADISALMNGLKVA</sequence>
<dbReference type="InterPro" id="IPR029063">
    <property type="entry name" value="SAM-dependent_MTases_sf"/>
</dbReference>
<dbReference type="SUPFAM" id="SSF53335">
    <property type="entry name" value="S-adenosyl-L-methionine-dependent methyltransferases"/>
    <property type="match status" value="2"/>
</dbReference>
<dbReference type="InterPro" id="IPR025714">
    <property type="entry name" value="Methyltranfer_dom"/>
</dbReference>
<evidence type="ECO:0000256" key="4">
    <source>
        <dbReference type="ARBA" id="ARBA00023268"/>
    </source>
</evidence>
<dbReference type="GO" id="GO:0032259">
    <property type="term" value="P:methylation"/>
    <property type="evidence" value="ECO:0007669"/>
    <property type="project" value="UniProtKB-KW"/>
</dbReference>
<protein>
    <submittedName>
        <fullName evidence="6">Putative spermine/spermidine synthase</fullName>
    </submittedName>
</protein>
<dbReference type="CDD" id="cd02440">
    <property type="entry name" value="AdoMet_MTases"/>
    <property type="match status" value="1"/>
</dbReference>
<evidence type="ECO:0000313" key="6">
    <source>
        <dbReference type="EMBL" id="JAT94209.1"/>
    </source>
</evidence>
<dbReference type="Gene3D" id="3.40.50.150">
    <property type="entry name" value="Vaccinia Virus protein VP39"/>
    <property type="match status" value="2"/>
</dbReference>
<dbReference type="GO" id="GO:0008168">
    <property type="term" value="F:methyltransferase activity"/>
    <property type="evidence" value="ECO:0007669"/>
    <property type="project" value="UniProtKB-KW"/>
</dbReference>
<dbReference type="AlphaFoldDB" id="A0A1E1X4L1"/>
<dbReference type="EMBL" id="GFAC01004979">
    <property type="protein sequence ID" value="JAT94209.1"/>
    <property type="molecule type" value="mRNA"/>
</dbReference>
<dbReference type="PANTHER" id="PTHR12176">
    <property type="entry name" value="SAM-DEPENDENT METHYLTRANSFERASE SUPERFAMILY PROTEIN"/>
    <property type="match status" value="1"/>
</dbReference>
<dbReference type="Pfam" id="PF13847">
    <property type="entry name" value="Methyltransf_31"/>
    <property type="match status" value="1"/>
</dbReference>
<evidence type="ECO:0000256" key="2">
    <source>
        <dbReference type="ARBA" id="ARBA00022603"/>
    </source>
</evidence>
<name>A0A1E1X4L1_9ACAR</name>
<evidence type="ECO:0000256" key="1">
    <source>
        <dbReference type="ARBA" id="ARBA00008361"/>
    </source>
</evidence>
<organism evidence="6">
    <name type="scientific">Amblyomma aureolatum</name>
    <dbReference type="NCBI Taxonomy" id="187763"/>
    <lineage>
        <taxon>Eukaryota</taxon>
        <taxon>Metazoa</taxon>
        <taxon>Ecdysozoa</taxon>
        <taxon>Arthropoda</taxon>
        <taxon>Chelicerata</taxon>
        <taxon>Arachnida</taxon>
        <taxon>Acari</taxon>
        <taxon>Parasitiformes</taxon>
        <taxon>Ixodida</taxon>
        <taxon>Ixodoidea</taxon>
        <taxon>Ixodidae</taxon>
        <taxon>Amblyomminae</taxon>
        <taxon>Amblyomma</taxon>
    </lineage>
</organism>
<dbReference type="PANTHER" id="PTHR12176:SF78">
    <property type="entry name" value="EEF1A LYSINE AND N-TERMINAL METHYLTRANSFERASE"/>
    <property type="match status" value="1"/>
</dbReference>
<dbReference type="InterPro" id="IPR051419">
    <property type="entry name" value="Lys/N-term_MeTrsfase_sf"/>
</dbReference>
<reference evidence="6" key="1">
    <citation type="journal article" date="2017" name="Front. Cell. Infect. Microbiol.">
        <title>The Distinct Transcriptional Response of the Midgut of Amblyomma sculptum and Amblyomma aureolatum Ticks to Rickettsia rickettsii Correlates to Their Differences in Susceptibility to Infection.</title>
        <authorList>
            <person name="Martins L.A."/>
            <person name="Galletti M.F.B.M."/>
            <person name="Ribeiro J.M."/>
            <person name="Fujita A."/>
            <person name="Costa F.B."/>
            <person name="Labruna M.B."/>
            <person name="Daffre S."/>
            <person name="Fogaca A.C."/>
        </authorList>
    </citation>
    <scope>NUCLEOTIDE SEQUENCE</scope>
</reference>
<dbReference type="FunFam" id="3.40.50.150:FF:000110">
    <property type="entry name" value="methyltransferase-like protein 13 isoform X1"/>
    <property type="match status" value="1"/>
</dbReference>
<evidence type="ECO:0000256" key="3">
    <source>
        <dbReference type="ARBA" id="ARBA00022679"/>
    </source>
</evidence>
<feature type="domain" description="Methyltransferase" evidence="5">
    <location>
        <begin position="47"/>
        <end position="176"/>
    </location>
</feature>
<comment type="similarity">
    <text evidence="1">Belongs to the methyltransferase superfamily.</text>
</comment>
<keyword evidence="3" id="KW-0808">Transferase</keyword>
<accession>A0A1E1X4L1</accession>